<gene>
    <name evidence="2" type="ORF">Ddye_027480</name>
</gene>
<keyword evidence="1" id="KW-0472">Membrane</keyword>
<protein>
    <submittedName>
        <fullName evidence="2">Uncharacterized protein</fullName>
    </submittedName>
</protein>
<evidence type="ECO:0000313" key="2">
    <source>
        <dbReference type="EMBL" id="KAK2639685.1"/>
    </source>
</evidence>
<accession>A0AAD9TQ40</accession>
<dbReference type="Proteomes" id="UP001280121">
    <property type="component" value="Unassembled WGS sequence"/>
</dbReference>
<keyword evidence="3" id="KW-1185">Reference proteome</keyword>
<name>A0AAD9TQ40_9ROSI</name>
<proteinExistence type="predicted"/>
<dbReference type="PANTHER" id="PTHR33116">
    <property type="entry name" value="REVERSE TRANSCRIPTASE ZINC-BINDING DOMAIN-CONTAINING PROTEIN-RELATED-RELATED"/>
    <property type="match status" value="1"/>
</dbReference>
<sequence>MEKKYLSKGGRLVLIKSVLGSIPTYFMSVFQILVCVANAIEKFQRSFFWDDGVEKRKLHAVDWVTICNSKKKGGLGVGRIVDFNRSLLAKWVWRFGRERNQLWKRILCAKYGVKLDSIH</sequence>
<comment type="caution">
    <text evidence="2">The sequence shown here is derived from an EMBL/GenBank/DDBJ whole genome shotgun (WGS) entry which is preliminary data.</text>
</comment>
<evidence type="ECO:0000313" key="3">
    <source>
        <dbReference type="Proteomes" id="UP001280121"/>
    </source>
</evidence>
<feature type="transmembrane region" description="Helical" evidence="1">
    <location>
        <begin position="12"/>
        <end position="34"/>
    </location>
</feature>
<dbReference type="EMBL" id="JANJYI010000008">
    <property type="protein sequence ID" value="KAK2639685.1"/>
    <property type="molecule type" value="Genomic_DNA"/>
</dbReference>
<keyword evidence="1" id="KW-0812">Transmembrane</keyword>
<reference evidence="2" key="1">
    <citation type="journal article" date="2023" name="Plant J.">
        <title>Genome sequences and population genomics provide insights into the demographic history, inbreeding, and mutation load of two 'living fossil' tree species of Dipteronia.</title>
        <authorList>
            <person name="Feng Y."/>
            <person name="Comes H.P."/>
            <person name="Chen J."/>
            <person name="Zhu S."/>
            <person name="Lu R."/>
            <person name="Zhang X."/>
            <person name="Li P."/>
            <person name="Qiu J."/>
            <person name="Olsen K.M."/>
            <person name="Qiu Y."/>
        </authorList>
    </citation>
    <scope>NUCLEOTIDE SEQUENCE</scope>
    <source>
        <strain evidence="2">KIB01</strain>
    </source>
</reference>
<organism evidence="2 3">
    <name type="scientific">Dipteronia dyeriana</name>
    <dbReference type="NCBI Taxonomy" id="168575"/>
    <lineage>
        <taxon>Eukaryota</taxon>
        <taxon>Viridiplantae</taxon>
        <taxon>Streptophyta</taxon>
        <taxon>Embryophyta</taxon>
        <taxon>Tracheophyta</taxon>
        <taxon>Spermatophyta</taxon>
        <taxon>Magnoliopsida</taxon>
        <taxon>eudicotyledons</taxon>
        <taxon>Gunneridae</taxon>
        <taxon>Pentapetalae</taxon>
        <taxon>rosids</taxon>
        <taxon>malvids</taxon>
        <taxon>Sapindales</taxon>
        <taxon>Sapindaceae</taxon>
        <taxon>Hippocastanoideae</taxon>
        <taxon>Acereae</taxon>
        <taxon>Dipteronia</taxon>
    </lineage>
</organism>
<evidence type="ECO:0000256" key="1">
    <source>
        <dbReference type="SAM" id="Phobius"/>
    </source>
</evidence>
<dbReference type="AlphaFoldDB" id="A0AAD9TQ40"/>
<keyword evidence="1" id="KW-1133">Transmembrane helix</keyword>
<dbReference type="PANTHER" id="PTHR33116:SF78">
    <property type="entry name" value="OS12G0587133 PROTEIN"/>
    <property type="match status" value="1"/>
</dbReference>